<dbReference type="Pfam" id="PF03432">
    <property type="entry name" value="Relaxase"/>
    <property type="match status" value="1"/>
</dbReference>
<dbReference type="AlphaFoldDB" id="A0A7X2T4F6"/>
<evidence type="ECO:0000313" key="3">
    <source>
        <dbReference type="Proteomes" id="UP000470082"/>
    </source>
</evidence>
<accession>A0A7X2T4F6</accession>
<keyword evidence="3" id="KW-1185">Reference proteome</keyword>
<protein>
    <submittedName>
        <fullName evidence="2">Relaxase/mobilization nuclease domain-containing protein</fullName>
    </submittedName>
</protein>
<dbReference type="EMBL" id="VUMM01000018">
    <property type="protein sequence ID" value="MSS02043.1"/>
    <property type="molecule type" value="Genomic_DNA"/>
</dbReference>
<proteinExistence type="predicted"/>
<sequence>MSFIKCVNKPYNDKNDLKRMVYYVCDKPNMVDYKIFGANILDKDSAIRSMNRVKKYFNKCDGKQLYHIIISIYPSKYTEFDTKKILARYVMNEVGFFIAKMGYQNVAAVHAKKRIDYGVLGVQEENVHVHFIINSVSAINGHKLTNIKTFLNKIKCFANNNDLLYGININGIYLQ</sequence>
<feature type="domain" description="MobA/VirD2-like nuclease" evidence="1">
    <location>
        <begin position="23"/>
        <end position="150"/>
    </location>
</feature>
<evidence type="ECO:0000259" key="1">
    <source>
        <dbReference type="Pfam" id="PF03432"/>
    </source>
</evidence>
<comment type="caution">
    <text evidence="2">The sequence shown here is derived from an EMBL/GenBank/DDBJ whole genome shotgun (WGS) entry which is preliminary data.</text>
</comment>
<dbReference type="RefSeq" id="WP_154460878.1">
    <property type="nucleotide sequence ID" value="NZ_VUMM01000018.1"/>
</dbReference>
<dbReference type="InterPro" id="IPR005094">
    <property type="entry name" value="Endonuclease_MobA/VirD2"/>
</dbReference>
<evidence type="ECO:0000313" key="2">
    <source>
        <dbReference type="EMBL" id="MSS02043.1"/>
    </source>
</evidence>
<reference evidence="2 3" key="1">
    <citation type="submission" date="2019-08" db="EMBL/GenBank/DDBJ databases">
        <title>In-depth cultivation of the pig gut microbiome towards novel bacterial diversity and tailored functional studies.</title>
        <authorList>
            <person name="Wylensek D."/>
            <person name="Hitch T.C.A."/>
            <person name="Clavel T."/>
        </authorList>
    </citation>
    <scope>NUCLEOTIDE SEQUENCE [LARGE SCALE GENOMIC DNA]</scope>
    <source>
        <strain evidence="2 3">LKV-178-WT-2G</strain>
    </source>
</reference>
<organism evidence="2 3">
    <name type="scientific">Floccifex porci</name>
    <dbReference type="NCBI Taxonomy" id="2606629"/>
    <lineage>
        <taxon>Bacteria</taxon>
        <taxon>Bacillati</taxon>
        <taxon>Bacillota</taxon>
        <taxon>Erysipelotrichia</taxon>
        <taxon>Erysipelotrichales</taxon>
        <taxon>Erysipelotrichaceae</taxon>
        <taxon>Floccifex</taxon>
    </lineage>
</organism>
<name>A0A7X2T4F6_9FIRM</name>
<gene>
    <name evidence="2" type="ORF">FYJ50_08070</name>
</gene>
<dbReference type="Proteomes" id="UP000470082">
    <property type="component" value="Unassembled WGS sequence"/>
</dbReference>